<keyword evidence="1" id="KW-1133">Transmembrane helix</keyword>
<organism evidence="2 3">
    <name type="scientific">Rubritalea spongiae</name>
    <dbReference type="NCBI Taxonomy" id="430797"/>
    <lineage>
        <taxon>Bacteria</taxon>
        <taxon>Pseudomonadati</taxon>
        <taxon>Verrucomicrobiota</taxon>
        <taxon>Verrucomicrobiia</taxon>
        <taxon>Verrucomicrobiales</taxon>
        <taxon>Rubritaleaceae</taxon>
        <taxon>Rubritalea</taxon>
    </lineage>
</organism>
<evidence type="ECO:0000313" key="3">
    <source>
        <dbReference type="Proteomes" id="UP001597297"/>
    </source>
</evidence>
<accession>A0ABW5DXQ8</accession>
<dbReference type="Proteomes" id="UP001597297">
    <property type="component" value="Unassembled WGS sequence"/>
</dbReference>
<dbReference type="EMBL" id="JBHUJC010000003">
    <property type="protein sequence ID" value="MFD2275102.1"/>
    <property type="molecule type" value="Genomic_DNA"/>
</dbReference>
<dbReference type="RefSeq" id="WP_377094848.1">
    <property type="nucleotide sequence ID" value="NZ_JBHSJM010000001.1"/>
</dbReference>
<feature type="transmembrane region" description="Helical" evidence="1">
    <location>
        <begin position="60"/>
        <end position="81"/>
    </location>
</feature>
<protein>
    <submittedName>
        <fullName evidence="2">Uncharacterized protein</fullName>
    </submittedName>
</protein>
<keyword evidence="1" id="KW-0812">Transmembrane</keyword>
<comment type="caution">
    <text evidence="2">The sequence shown here is derived from an EMBL/GenBank/DDBJ whole genome shotgun (WGS) entry which is preliminary data.</text>
</comment>
<sequence>MDEELRAIEKQLEQLSPAEMPDDILARMEQAMDSWQEHVPAEEKIVQFEPVSREKGGMKLFNIWASAAAVALIAATSFVILKGEDAAPAQTELAEAVVAPEPLAEVIPPNSVSAVIPASNTQFETQVKAASDDVITYDAMGRPMRIMQVEFEDEVTVKGRDGKVYKVKQPRREYYAVPVEIH</sequence>
<keyword evidence="3" id="KW-1185">Reference proteome</keyword>
<evidence type="ECO:0000256" key="1">
    <source>
        <dbReference type="SAM" id="Phobius"/>
    </source>
</evidence>
<name>A0ABW5DXQ8_9BACT</name>
<evidence type="ECO:0000313" key="2">
    <source>
        <dbReference type="EMBL" id="MFD2275102.1"/>
    </source>
</evidence>
<gene>
    <name evidence="2" type="ORF">ACFSQZ_01345</name>
</gene>
<proteinExistence type="predicted"/>
<reference evidence="3" key="1">
    <citation type="journal article" date="2019" name="Int. J. Syst. Evol. Microbiol.">
        <title>The Global Catalogue of Microorganisms (GCM) 10K type strain sequencing project: providing services to taxonomists for standard genome sequencing and annotation.</title>
        <authorList>
            <consortium name="The Broad Institute Genomics Platform"/>
            <consortium name="The Broad Institute Genome Sequencing Center for Infectious Disease"/>
            <person name="Wu L."/>
            <person name="Ma J."/>
        </authorList>
    </citation>
    <scope>NUCLEOTIDE SEQUENCE [LARGE SCALE GENOMIC DNA]</scope>
    <source>
        <strain evidence="3">JCM 16545</strain>
    </source>
</reference>
<keyword evidence="1" id="KW-0472">Membrane</keyword>